<dbReference type="CDD" id="cd04301">
    <property type="entry name" value="NAT_SF"/>
    <property type="match status" value="1"/>
</dbReference>
<evidence type="ECO:0000313" key="3">
    <source>
        <dbReference type="Proteomes" id="UP000298327"/>
    </source>
</evidence>
<organism evidence="2 3">
    <name type="scientific">Dentipellis fragilis</name>
    <dbReference type="NCBI Taxonomy" id="205917"/>
    <lineage>
        <taxon>Eukaryota</taxon>
        <taxon>Fungi</taxon>
        <taxon>Dikarya</taxon>
        <taxon>Basidiomycota</taxon>
        <taxon>Agaricomycotina</taxon>
        <taxon>Agaricomycetes</taxon>
        <taxon>Russulales</taxon>
        <taxon>Hericiaceae</taxon>
        <taxon>Dentipellis</taxon>
    </lineage>
</organism>
<protein>
    <recommendedName>
        <fullName evidence="1">N-acetyltransferase domain-containing protein</fullName>
    </recommendedName>
</protein>
<name>A0A4Y9Z6M8_9AGAM</name>
<dbReference type="InterPro" id="IPR000182">
    <property type="entry name" value="GNAT_dom"/>
</dbReference>
<dbReference type="STRING" id="205917.A0A4Y9Z6M8"/>
<dbReference type="EMBL" id="SEOQ01000098">
    <property type="protein sequence ID" value="TFY70516.1"/>
    <property type="molecule type" value="Genomic_DNA"/>
</dbReference>
<reference evidence="2 3" key="1">
    <citation type="submission" date="2019-02" db="EMBL/GenBank/DDBJ databases">
        <title>Genome sequencing of the rare red list fungi Dentipellis fragilis.</title>
        <authorList>
            <person name="Buettner E."/>
            <person name="Kellner H."/>
        </authorList>
    </citation>
    <scope>NUCLEOTIDE SEQUENCE [LARGE SCALE GENOMIC DNA]</scope>
    <source>
        <strain evidence="2 3">DSM 105465</strain>
    </source>
</reference>
<sequence length="231" mass="26325">MTTHLAPVKSYTVQRVEEPSEELINECTTLFTELMKDDNAIISLCGGDPALLPLMSGAMLRAGSRFGEFYTATDPEAPGRVVGYTMWMPPGRDLFDSEEQRKMGLIEFMERMPEAGKEYYKSIYMVEWPKFVNKVLGPTGKTDSWWMHMAMVRPEYQKQGIATALMQPVRDKIDLKATQNKETLAWSTTSELNVRIYLSMDAELKGGRMMPSPWGKWPLYVFEVEPQESAV</sequence>
<comment type="caution">
    <text evidence="2">The sequence shown here is derived from an EMBL/GenBank/DDBJ whole genome shotgun (WGS) entry which is preliminary data.</text>
</comment>
<dbReference type="SUPFAM" id="SSF55729">
    <property type="entry name" value="Acyl-CoA N-acyltransferases (Nat)"/>
    <property type="match status" value="1"/>
</dbReference>
<proteinExistence type="predicted"/>
<keyword evidence="3" id="KW-1185">Reference proteome</keyword>
<dbReference type="AlphaFoldDB" id="A0A4Y9Z6M8"/>
<dbReference type="Proteomes" id="UP000298327">
    <property type="component" value="Unassembled WGS sequence"/>
</dbReference>
<dbReference type="Pfam" id="PF00583">
    <property type="entry name" value="Acetyltransf_1"/>
    <property type="match status" value="1"/>
</dbReference>
<dbReference type="Gene3D" id="3.40.630.30">
    <property type="match status" value="1"/>
</dbReference>
<dbReference type="GO" id="GO:0016747">
    <property type="term" value="F:acyltransferase activity, transferring groups other than amino-acyl groups"/>
    <property type="evidence" value="ECO:0007669"/>
    <property type="project" value="InterPro"/>
</dbReference>
<accession>A0A4Y9Z6M8</accession>
<dbReference type="OrthoDB" id="61113at2759"/>
<gene>
    <name evidence="2" type="ORF">EVG20_g2500</name>
</gene>
<feature type="domain" description="N-acetyltransferase" evidence="1">
    <location>
        <begin position="141"/>
        <end position="172"/>
    </location>
</feature>
<evidence type="ECO:0000313" key="2">
    <source>
        <dbReference type="EMBL" id="TFY70516.1"/>
    </source>
</evidence>
<evidence type="ECO:0000259" key="1">
    <source>
        <dbReference type="Pfam" id="PF00583"/>
    </source>
</evidence>
<dbReference type="InterPro" id="IPR016181">
    <property type="entry name" value="Acyl_CoA_acyltransferase"/>
</dbReference>